<dbReference type="Proteomes" id="UP000241890">
    <property type="component" value="Unassembled WGS sequence"/>
</dbReference>
<proteinExistence type="predicted"/>
<gene>
    <name evidence="2" type="ORF">FCC1311_048592</name>
</gene>
<feature type="compositionally biased region" description="Low complexity" evidence="1">
    <location>
        <begin position="43"/>
        <end position="61"/>
    </location>
</feature>
<feature type="region of interest" description="Disordered" evidence="1">
    <location>
        <begin position="15"/>
        <end position="84"/>
    </location>
</feature>
<reference evidence="2 3" key="1">
    <citation type="submission" date="2017-12" db="EMBL/GenBank/DDBJ databases">
        <title>Sequencing, de novo assembly and annotation of complete genome of a new Thraustochytrid species, strain FCC1311.</title>
        <authorList>
            <person name="Sedici K."/>
            <person name="Godart F."/>
            <person name="Aiese Cigliano R."/>
            <person name="Sanseverino W."/>
            <person name="Barakat M."/>
            <person name="Ortet P."/>
            <person name="Marechal E."/>
            <person name="Cagnac O."/>
            <person name="Amato A."/>
        </authorList>
    </citation>
    <scope>NUCLEOTIDE SEQUENCE [LARGE SCALE GENOMIC DNA]</scope>
</reference>
<evidence type="ECO:0000256" key="1">
    <source>
        <dbReference type="SAM" id="MobiDB-lite"/>
    </source>
</evidence>
<dbReference type="AlphaFoldDB" id="A0A2R5GFV1"/>
<evidence type="ECO:0000313" key="3">
    <source>
        <dbReference type="Proteomes" id="UP000241890"/>
    </source>
</evidence>
<organism evidence="2 3">
    <name type="scientific">Hondaea fermentalgiana</name>
    <dbReference type="NCBI Taxonomy" id="2315210"/>
    <lineage>
        <taxon>Eukaryota</taxon>
        <taxon>Sar</taxon>
        <taxon>Stramenopiles</taxon>
        <taxon>Bigyra</taxon>
        <taxon>Labyrinthulomycetes</taxon>
        <taxon>Thraustochytrida</taxon>
        <taxon>Thraustochytriidae</taxon>
        <taxon>Hondaea</taxon>
    </lineage>
</organism>
<keyword evidence="3" id="KW-1185">Reference proteome</keyword>
<accession>A0A2R5GFV1</accession>
<comment type="caution">
    <text evidence="2">The sequence shown here is derived from an EMBL/GenBank/DDBJ whole genome shotgun (WGS) entry which is preliminary data.</text>
</comment>
<sequence length="136" mass="14303">MVRLRVRFVVVAVRPADGSSGEDAAESSGSGPGRPAKRRRGGEISALESEAAAACATASPAGDEEGDSSAPRRRGGKRQREAEIERWTDEEWLERRPMPCLASATGASVSSALTRKIREDFGDFGAATLGISLKGT</sequence>
<feature type="compositionally biased region" description="Low complexity" evidence="1">
    <location>
        <begin position="15"/>
        <end position="29"/>
    </location>
</feature>
<name>A0A2R5GFV1_9STRA</name>
<dbReference type="EMBL" id="BEYU01000046">
    <property type="protein sequence ID" value="GBG28638.1"/>
    <property type="molecule type" value="Genomic_DNA"/>
</dbReference>
<protein>
    <submittedName>
        <fullName evidence="2">Uncharacterized protein</fullName>
    </submittedName>
</protein>
<dbReference type="InParanoid" id="A0A2R5GFV1"/>
<evidence type="ECO:0000313" key="2">
    <source>
        <dbReference type="EMBL" id="GBG28638.1"/>
    </source>
</evidence>